<evidence type="ECO:0008006" key="3">
    <source>
        <dbReference type="Google" id="ProtNLM"/>
    </source>
</evidence>
<keyword evidence="2" id="KW-1185">Reference proteome</keyword>
<protein>
    <recommendedName>
        <fullName evidence="3">CdiI immunity protein domain-containing protein</fullName>
    </recommendedName>
</protein>
<accession>A0ABN2E0Q4</accession>
<name>A0ABN2E0Q4_9ACTN</name>
<comment type="caution">
    <text evidence="1">The sequence shown here is derived from an EMBL/GenBank/DDBJ whole genome shotgun (WGS) entry which is preliminary data.</text>
</comment>
<evidence type="ECO:0000313" key="2">
    <source>
        <dbReference type="Proteomes" id="UP001501705"/>
    </source>
</evidence>
<dbReference type="Proteomes" id="UP001501705">
    <property type="component" value="Unassembled WGS sequence"/>
</dbReference>
<sequence>MSGTGRDRLTDKTAPFATLLNMLDAYYHPEIRNDNYDALVRRSQRDRPDDTKMATFKAELTQVLQGHREGLPDDAIDVATAYDDWDSDDEFLAWLWHELYPDEAVPGQQSSE</sequence>
<proteinExistence type="predicted"/>
<reference evidence="1 2" key="1">
    <citation type="journal article" date="2019" name="Int. J. Syst. Evol. Microbiol.">
        <title>The Global Catalogue of Microorganisms (GCM) 10K type strain sequencing project: providing services to taxonomists for standard genome sequencing and annotation.</title>
        <authorList>
            <consortium name="The Broad Institute Genomics Platform"/>
            <consortium name="The Broad Institute Genome Sequencing Center for Infectious Disease"/>
            <person name="Wu L."/>
            <person name="Ma J."/>
        </authorList>
    </citation>
    <scope>NUCLEOTIDE SEQUENCE [LARGE SCALE GENOMIC DNA]</scope>
    <source>
        <strain evidence="1 2">JCM 15572</strain>
    </source>
</reference>
<evidence type="ECO:0000313" key="1">
    <source>
        <dbReference type="EMBL" id="GAA1590022.1"/>
    </source>
</evidence>
<dbReference type="EMBL" id="BAAAPH010000018">
    <property type="protein sequence ID" value="GAA1590022.1"/>
    <property type="molecule type" value="Genomic_DNA"/>
</dbReference>
<organism evidence="1 2">
    <name type="scientific">Kribbella hippodromi</name>
    <dbReference type="NCBI Taxonomy" id="434347"/>
    <lineage>
        <taxon>Bacteria</taxon>
        <taxon>Bacillati</taxon>
        <taxon>Actinomycetota</taxon>
        <taxon>Actinomycetes</taxon>
        <taxon>Propionibacteriales</taxon>
        <taxon>Kribbellaceae</taxon>
        <taxon>Kribbella</taxon>
    </lineage>
</organism>
<gene>
    <name evidence="1" type="ORF">GCM10009804_52760</name>
</gene>